<reference evidence="4" key="1">
    <citation type="journal article" date="2019" name="Int. J. Syst. Evol. Microbiol.">
        <title>The Global Catalogue of Microorganisms (GCM) 10K type strain sequencing project: providing services to taxonomists for standard genome sequencing and annotation.</title>
        <authorList>
            <consortium name="The Broad Institute Genomics Platform"/>
            <consortium name="The Broad Institute Genome Sequencing Center for Infectious Disease"/>
            <person name="Wu L."/>
            <person name="Ma J."/>
        </authorList>
    </citation>
    <scope>NUCLEOTIDE SEQUENCE [LARGE SCALE GENOMIC DNA]</scope>
    <source>
        <strain evidence="4">CGMCC 4.7643</strain>
    </source>
</reference>
<gene>
    <name evidence="3" type="ORF">ACFSYJ_18730</name>
</gene>
<comment type="catalytic activity">
    <reaction evidence="2">
        <text>oxidized coenzyme F420-(gamma-L-Glu)(n) + a quinol + H(+) = reduced coenzyme F420-(gamma-L-Glu)(n) + a quinone</text>
        <dbReference type="Rhea" id="RHEA:39663"/>
        <dbReference type="Rhea" id="RHEA-COMP:12939"/>
        <dbReference type="Rhea" id="RHEA-COMP:14378"/>
        <dbReference type="ChEBI" id="CHEBI:15378"/>
        <dbReference type="ChEBI" id="CHEBI:24646"/>
        <dbReference type="ChEBI" id="CHEBI:132124"/>
        <dbReference type="ChEBI" id="CHEBI:133980"/>
        <dbReference type="ChEBI" id="CHEBI:139511"/>
    </reaction>
</comment>
<dbReference type="EMBL" id="JBHUKU010000009">
    <property type="protein sequence ID" value="MFD2460647.1"/>
    <property type="molecule type" value="Genomic_DNA"/>
</dbReference>
<dbReference type="PANTHER" id="PTHR39428:SF1">
    <property type="entry name" value="F420H(2)-DEPENDENT QUINONE REDUCTASE RV1261C"/>
    <property type="match status" value="1"/>
</dbReference>
<evidence type="ECO:0000313" key="3">
    <source>
        <dbReference type="EMBL" id="MFD2460647.1"/>
    </source>
</evidence>
<evidence type="ECO:0000313" key="4">
    <source>
        <dbReference type="Proteomes" id="UP001597419"/>
    </source>
</evidence>
<accession>A0ABW5GIH6</accession>
<evidence type="ECO:0000256" key="1">
    <source>
        <dbReference type="ARBA" id="ARBA00008710"/>
    </source>
</evidence>
<dbReference type="RefSeq" id="WP_345393971.1">
    <property type="nucleotide sequence ID" value="NZ_BAABHG010000006.1"/>
</dbReference>
<keyword evidence="4" id="KW-1185">Reference proteome</keyword>
<dbReference type="SUPFAM" id="SSF50475">
    <property type="entry name" value="FMN-binding split barrel"/>
    <property type="match status" value="1"/>
</dbReference>
<comment type="caution">
    <text evidence="3">The sequence shown here is derived from an EMBL/GenBank/DDBJ whole genome shotgun (WGS) entry which is preliminary data.</text>
</comment>
<dbReference type="Proteomes" id="UP001597419">
    <property type="component" value="Unassembled WGS sequence"/>
</dbReference>
<dbReference type="InterPro" id="IPR004378">
    <property type="entry name" value="F420H2_quin_Rdtase"/>
</dbReference>
<dbReference type="PANTHER" id="PTHR39428">
    <property type="entry name" value="F420H(2)-DEPENDENT QUINONE REDUCTASE RV1261C"/>
    <property type="match status" value="1"/>
</dbReference>
<dbReference type="Gene3D" id="2.30.110.10">
    <property type="entry name" value="Electron Transport, Fmn-binding Protein, Chain A"/>
    <property type="match status" value="1"/>
</dbReference>
<sequence>MSEEIQNFNRGIVEEFRANGGKVGGMFEGKDLLLLTTTGAKSGQERVSPLVYHRDGERLVIIASYGGADKHPAWYHNIVANPKVRIDLGDGASTEATAVVHAEGAEHDRLYAEVAERMPQFAEYQRKTKRIIPVVVLER</sequence>
<evidence type="ECO:0000256" key="2">
    <source>
        <dbReference type="ARBA" id="ARBA00049106"/>
    </source>
</evidence>
<dbReference type="NCBIfam" id="TIGR00026">
    <property type="entry name" value="hi_GC_TIGR00026"/>
    <property type="match status" value="1"/>
</dbReference>
<protein>
    <submittedName>
        <fullName evidence="3">Nitroreductase family deazaflavin-dependent oxidoreductase</fullName>
    </submittedName>
</protein>
<dbReference type="Pfam" id="PF04075">
    <property type="entry name" value="F420H2_quin_red"/>
    <property type="match status" value="1"/>
</dbReference>
<comment type="similarity">
    <text evidence="1">Belongs to the F420H(2)-dependent quinone reductase family.</text>
</comment>
<proteinExistence type="inferred from homology"/>
<organism evidence="3 4">
    <name type="scientific">Amycolatopsis samaneae</name>
    <dbReference type="NCBI Taxonomy" id="664691"/>
    <lineage>
        <taxon>Bacteria</taxon>
        <taxon>Bacillati</taxon>
        <taxon>Actinomycetota</taxon>
        <taxon>Actinomycetes</taxon>
        <taxon>Pseudonocardiales</taxon>
        <taxon>Pseudonocardiaceae</taxon>
        <taxon>Amycolatopsis</taxon>
    </lineage>
</organism>
<name>A0ABW5GIH6_9PSEU</name>
<dbReference type="InterPro" id="IPR012349">
    <property type="entry name" value="Split_barrel_FMN-bd"/>
</dbReference>